<organism evidence="1 2">
    <name type="scientific">Streptomyces qaidamensis</name>
    <dbReference type="NCBI Taxonomy" id="1783515"/>
    <lineage>
        <taxon>Bacteria</taxon>
        <taxon>Bacillati</taxon>
        <taxon>Actinomycetota</taxon>
        <taxon>Actinomycetes</taxon>
        <taxon>Kitasatosporales</taxon>
        <taxon>Streptomycetaceae</taxon>
        <taxon>Streptomyces</taxon>
        <taxon>Streptomyces aurantiacus group</taxon>
    </lineage>
</organism>
<proteinExistence type="predicted"/>
<name>A0A143BZJ3_9ACTN</name>
<protein>
    <submittedName>
        <fullName evidence="1">Uncharacterized protein</fullName>
    </submittedName>
</protein>
<dbReference type="AlphaFoldDB" id="A0A143BZJ3"/>
<evidence type="ECO:0000313" key="1">
    <source>
        <dbReference type="EMBL" id="AMW10583.1"/>
    </source>
</evidence>
<dbReference type="Proteomes" id="UP000076096">
    <property type="component" value="Chromosome"/>
</dbReference>
<dbReference type="KEGG" id="stsi:A4E84_14365"/>
<keyword evidence="2" id="KW-1185">Reference proteome</keyword>
<dbReference type="EMBL" id="CP015098">
    <property type="protein sequence ID" value="AMW10583.1"/>
    <property type="molecule type" value="Genomic_DNA"/>
</dbReference>
<accession>A0A143BZJ3</accession>
<sequence>MHEQGLADLAVTDEGHLLTALHELASQPVHAAEVRAECLEPVQSGRALVGAVRRHGFSLPALHVLARQELVVLLAETLLVAGEVRHQTEGVGHAAACRLCTST</sequence>
<gene>
    <name evidence="1" type="ORF">A4E84_14365</name>
</gene>
<evidence type="ECO:0000313" key="2">
    <source>
        <dbReference type="Proteomes" id="UP000076096"/>
    </source>
</evidence>
<reference evidence="2" key="1">
    <citation type="submission" date="2016-04" db="EMBL/GenBank/DDBJ databases">
        <authorList>
            <person name="Zhang B."/>
        </authorList>
    </citation>
    <scope>NUCLEOTIDE SEQUENCE [LARGE SCALE GENOMIC DNA]</scope>
    <source>
        <strain evidence="2">S10</strain>
    </source>
</reference>